<protein>
    <recommendedName>
        <fullName evidence="1">STAS domain-containing protein</fullName>
    </recommendedName>
</protein>
<reference evidence="2 3" key="1">
    <citation type="submission" date="2019-01" db="EMBL/GenBank/DDBJ databases">
        <title>Sequencing the genomes of 1000 actinobacteria strains.</title>
        <authorList>
            <person name="Klenk H.-P."/>
        </authorList>
    </citation>
    <scope>NUCLEOTIDE SEQUENCE [LARGE SCALE GENOMIC DNA]</scope>
    <source>
        <strain evidence="2 3">DSM 43925</strain>
    </source>
</reference>
<dbReference type="SUPFAM" id="SSF52091">
    <property type="entry name" value="SpoIIaa-like"/>
    <property type="match status" value="1"/>
</dbReference>
<dbReference type="Gene3D" id="3.30.750.24">
    <property type="entry name" value="STAS domain"/>
    <property type="match status" value="1"/>
</dbReference>
<name>A0A438M851_9ACTN</name>
<feature type="domain" description="STAS" evidence="1">
    <location>
        <begin position="1"/>
        <end position="106"/>
    </location>
</feature>
<accession>A0A438M851</accession>
<dbReference type="EMBL" id="SAUN01000001">
    <property type="protein sequence ID" value="RVX41899.1"/>
    <property type="molecule type" value="Genomic_DNA"/>
</dbReference>
<dbReference type="AlphaFoldDB" id="A0A438M851"/>
<comment type="caution">
    <text evidence="2">The sequence shown here is derived from an EMBL/GenBank/DDBJ whole genome shotgun (WGS) entry which is preliminary data.</text>
</comment>
<proteinExistence type="predicted"/>
<gene>
    <name evidence="2" type="ORF">EDD27_4496</name>
</gene>
<keyword evidence="3" id="KW-1185">Reference proteome</keyword>
<dbReference type="InterPro" id="IPR036513">
    <property type="entry name" value="STAS_dom_sf"/>
</dbReference>
<dbReference type="InterPro" id="IPR002645">
    <property type="entry name" value="STAS_dom"/>
</dbReference>
<dbReference type="Proteomes" id="UP000284824">
    <property type="component" value="Unassembled WGS sequence"/>
</dbReference>
<dbReference type="PROSITE" id="PS50801">
    <property type="entry name" value="STAS"/>
    <property type="match status" value="1"/>
</dbReference>
<organism evidence="2 3">
    <name type="scientific">Nonomuraea polychroma</name>
    <dbReference type="NCBI Taxonomy" id="46176"/>
    <lineage>
        <taxon>Bacteria</taxon>
        <taxon>Bacillati</taxon>
        <taxon>Actinomycetota</taxon>
        <taxon>Actinomycetes</taxon>
        <taxon>Streptosporangiales</taxon>
        <taxon>Streptosporangiaceae</taxon>
        <taxon>Nonomuraea</taxon>
    </lineage>
</organism>
<sequence>MQKTIHVECIVLRVEGKFVHDARLRDESMSLGEIGAQRLVLDLGGVSAWDDAGVGAVIAATKRVISFGGCLPIAEAADLFERFHRQGLVAPRFELRESVMQAVNEFGRSSWSK</sequence>
<evidence type="ECO:0000259" key="1">
    <source>
        <dbReference type="PROSITE" id="PS50801"/>
    </source>
</evidence>
<evidence type="ECO:0000313" key="2">
    <source>
        <dbReference type="EMBL" id="RVX41899.1"/>
    </source>
</evidence>
<evidence type="ECO:0000313" key="3">
    <source>
        <dbReference type="Proteomes" id="UP000284824"/>
    </source>
</evidence>